<dbReference type="PANTHER" id="PTHR46333:SF2">
    <property type="entry name" value="CYTOKINESIS PROTEIN 3"/>
    <property type="match status" value="1"/>
</dbReference>
<feature type="domain" description="Transglutaminase-like" evidence="2">
    <location>
        <begin position="275"/>
        <end position="330"/>
    </location>
</feature>
<dbReference type="InterPro" id="IPR002931">
    <property type="entry name" value="Transglutaminase-like"/>
</dbReference>
<comment type="caution">
    <text evidence="3">The sequence shown here is derived from an EMBL/GenBank/DDBJ whole genome shotgun (WGS) entry which is preliminary data.</text>
</comment>
<dbReference type="InterPro" id="IPR052557">
    <property type="entry name" value="CAP/Cytokinesis_protein"/>
</dbReference>
<feature type="compositionally biased region" description="Low complexity" evidence="1">
    <location>
        <begin position="444"/>
        <end position="459"/>
    </location>
</feature>
<feature type="compositionally biased region" description="Polar residues" evidence="1">
    <location>
        <begin position="373"/>
        <end position="383"/>
    </location>
</feature>
<dbReference type="InterPro" id="IPR038765">
    <property type="entry name" value="Papain-like_cys_pep_sf"/>
</dbReference>
<dbReference type="Gene3D" id="3.10.620.30">
    <property type="match status" value="1"/>
</dbReference>
<evidence type="ECO:0000313" key="4">
    <source>
        <dbReference type="Proteomes" id="UP001197795"/>
    </source>
</evidence>
<proteinExistence type="predicted"/>
<name>A0AAE3A2Q3_9FIRM</name>
<protein>
    <recommendedName>
        <fullName evidence="2">Transglutaminase-like domain-containing protein</fullName>
    </recommendedName>
</protein>
<dbReference type="AlphaFoldDB" id="A0AAE3A2Q3"/>
<reference evidence="3 4" key="1">
    <citation type="submission" date="2021-10" db="EMBL/GenBank/DDBJ databases">
        <title>Anaerobic single-cell dispensing facilitates the cultivation of human gut bacteria.</title>
        <authorList>
            <person name="Afrizal A."/>
        </authorList>
    </citation>
    <scope>NUCLEOTIDE SEQUENCE [LARGE SCALE GENOMIC DNA]</scope>
    <source>
        <strain evidence="3 4">CLA-AA-H273</strain>
    </source>
</reference>
<dbReference type="GO" id="GO:0005737">
    <property type="term" value="C:cytoplasm"/>
    <property type="evidence" value="ECO:0007669"/>
    <property type="project" value="TreeGrafter"/>
</dbReference>
<accession>A0AAE3A2Q3</accession>
<dbReference type="PANTHER" id="PTHR46333">
    <property type="entry name" value="CYTOKINESIS PROTEIN 3"/>
    <property type="match status" value="1"/>
</dbReference>
<dbReference type="Proteomes" id="UP001197795">
    <property type="component" value="Unassembled WGS sequence"/>
</dbReference>
<evidence type="ECO:0000313" key="3">
    <source>
        <dbReference type="EMBL" id="MCC2121264.1"/>
    </source>
</evidence>
<feature type="region of interest" description="Disordered" evidence="1">
    <location>
        <begin position="373"/>
        <end position="462"/>
    </location>
</feature>
<feature type="compositionally biased region" description="Polar residues" evidence="1">
    <location>
        <begin position="397"/>
        <end position="430"/>
    </location>
</feature>
<evidence type="ECO:0000256" key="1">
    <source>
        <dbReference type="SAM" id="MobiDB-lite"/>
    </source>
</evidence>
<dbReference type="EMBL" id="JAJEPV010000068">
    <property type="protein sequence ID" value="MCC2121264.1"/>
    <property type="molecule type" value="Genomic_DNA"/>
</dbReference>
<dbReference type="Pfam" id="PF01841">
    <property type="entry name" value="Transglut_core"/>
    <property type="match status" value="1"/>
</dbReference>
<sequence>MKVVNKIMIGIAVLCLLLCGGILVFALNPDMTSSLAQKLYGNTVDMPPGTEETGEGQTSGNGNISVTLPNGMPGEMNGYVAPSMDQMQIPEDVSGRTGFTPVQPEEQQIPDQEAQNLKETLGSGETGEGLSFSAEEYPYYQMLSENQQSVYRQIYANAQNLTEKFAPEKTVSASDVKIAFEAVIGDHPEMFWLETGYSSKYLVNGQCVEIDLKYNSTADDLESAKQRFDAAAQNLITGADSLDSNYEKEKYVHDALASAVTYDLTADMNQSAYSALVNGKSVCAGYARAYQYLLQQLGIPCYYCTGYSGGDHAWNIVKLDDGYYNVDVTWDDAAAIRYDYFNKTDADFASTHVRQNLSVYLPACNGTAYRQENTTGAAGTGQPSEAGGATPDPDAGTTPSGGQTDGSVTDPGQQGDGTQEPEQPGSSLSDYINPDPQEPLRYPSGNTAGSAGNTTAAATPEPRADALTDLSSYYEDCRKQLTGLGSGDQHFDNVVPKSLWSTIEQSYHTGAYEQGYVVDVLKNLGMEYFAIQLQLVDIGDGYYRVYHNVVTY</sequence>
<dbReference type="SUPFAM" id="SSF54001">
    <property type="entry name" value="Cysteine proteinases"/>
    <property type="match status" value="1"/>
</dbReference>
<evidence type="ECO:0000259" key="2">
    <source>
        <dbReference type="SMART" id="SM00460"/>
    </source>
</evidence>
<dbReference type="RefSeq" id="WP_227733971.1">
    <property type="nucleotide sequence ID" value="NZ_JAJEPV010000068.1"/>
</dbReference>
<gene>
    <name evidence="3" type="ORF">LKD75_17035</name>
</gene>
<dbReference type="SMART" id="SM00460">
    <property type="entry name" value="TGc"/>
    <property type="match status" value="1"/>
</dbReference>
<organism evidence="3 4">
    <name type="scientific">Waltera acetigignens</name>
    <dbReference type="NCBI Taxonomy" id="2981769"/>
    <lineage>
        <taxon>Bacteria</taxon>
        <taxon>Bacillati</taxon>
        <taxon>Bacillota</taxon>
        <taxon>Clostridia</taxon>
        <taxon>Lachnospirales</taxon>
        <taxon>Lachnospiraceae</taxon>
        <taxon>Waltera</taxon>
    </lineage>
</organism>
<keyword evidence="4" id="KW-1185">Reference proteome</keyword>